<sequence>MAGGILSGHPSFVHRLAAILLRESGEPHTVIATTPAALRAFARAVKAGRFDHLSRWGTMGGMSLFRDDGIVLRTQKLGEADRIISLLTRNNGRVRAVARGCGGRSRSSGRGSNRSATLTCSSSRAVVAS</sequence>
<dbReference type="EMBL" id="BJHV01000001">
    <property type="protein sequence ID" value="GDY42616.1"/>
    <property type="molecule type" value="Genomic_DNA"/>
</dbReference>
<feature type="domain" description="DNA replication/recombination mediator RecO N-terminal" evidence="4">
    <location>
        <begin position="62"/>
        <end position="109"/>
    </location>
</feature>
<gene>
    <name evidence="5" type="ORF">SANT12839_034980</name>
</gene>
<dbReference type="PANTHER" id="PTHR33991:SF1">
    <property type="entry name" value="DNA REPAIR PROTEIN RECO"/>
    <property type="match status" value="1"/>
</dbReference>
<name>A0A4D4K7A2_9ACTN</name>
<keyword evidence="1" id="KW-0227">DNA damage</keyword>
<dbReference type="SUPFAM" id="SSF50249">
    <property type="entry name" value="Nucleic acid-binding proteins"/>
    <property type="match status" value="1"/>
</dbReference>
<comment type="caution">
    <text evidence="5">The sequence shown here is derived from an EMBL/GenBank/DDBJ whole genome shotgun (WGS) entry which is preliminary data.</text>
</comment>
<dbReference type="Proteomes" id="UP000299290">
    <property type="component" value="Unassembled WGS sequence"/>
</dbReference>
<organism evidence="5 6">
    <name type="scientific">Streptomyces antimycoticus</name>
    <dbReference type="NCBI Taxonomy" id="68175"/>
    <lineage>
        <taxon>Bacteria</taxon>
        <taxon>Bacillati</taxon>
        <taxon>Actinomycetota</taxon>
        <taxon>Actinomycetes</taxon>
        <taxon>Kitasatosporales</taxon>
        <taxon>Streptomycetaceae</taxon>
        <taxon>Streptomyces</taxon>
        <taxon>Streptomyces violaceusniger group</taxon>
    </lineage>
</organism>
<evidence type="ECO:0000256" key="1">
    <source>
        <dbReference type="ARBA" id="ARBA00022763"/>
    </source>
</evidence>
<dbReference type="GO" id="GO:0006310">
    <property type="term" value="P:DNA recombination"/>
    <property type="evidence" value="ECO:0007669"/>
    <property type="project" value="UniProtKB-KW"/>
</dbReference>
<dbReference type="AlphaFoldDB" id="A0A4D4K7A2"/>
<dbReference type="InterPro" id="IPR012340">
    <property type="entry name" value="NA-bd_OB-fold"/>
</dbReference>
<keyword evidence="6" id="KW-1185">Reference proteome</keyword>
<evidence type="ECO:0000313" key="5">
    <source>
        <dbReference type="EMBL" id="GDY42616.1"/>
    </source>
</evidence>
<dbReference type="PANTHER" id="PTHR33991">
    <property type="entry name" value="DNA REPAIR PROTEIN RECO"/>
    <property type="match status" value="1"/>
</dbReference>
<dbReference type="InterPro" id="IPR022572">
    <property type="entry name" value="DNA_rep/recomb_RecO_N"/>
</dbReference>
<keyword evidence="2" id="KW-0233">DNA recombination</keyword>
<evidence type="ECO:0000313" key="6">
    <source>
        <dbReference type="Proteomes" id="UP000299290"/>
    </source>
</evidence>
<evidence type="ECO:0000256" key="3">
    <source>
        <dbReference type="ARBA" id="ARBA00023204"/>
    </source>
</evidence>
<reference evidence="5 6" key="1">
    <citation type="journal article" date="2020" name="Int. J. Syst. Evol. Microbiol.">
        <title>Reclassification of Streptomyces castelarensis and Streptomyces sporoclivatus as later heterotypic synonyms of Streptomyces antimycoticus.</title>
        <authorList>
            <person name="Komaki H."/>
            <person name="Tamura T."/>
        </authorList>
    </citation>
    <scope>NUCLEOTIDE SEQUENCE [LARGE SCALE GENOMIC DNA]</scope>
    <source>
        <strain evidence="5 6">NBRC 12839</strain>
    </source>
</reference>
<keyword evidence="3" id="KW-0234">DNA repair</keyword>
<dbReference type="GO" id="GO:0043590">
    <property type="term" value="C:bacterial nucleoid"/>
    <property type="evidence" value="ECO:0007669"/>
    <property type="project" value="TreeGrafter"/>
</dbReference>
<evidence type="ECO:0000259" key="4">
    <source>
        <dbReference type="Pfam" id="PF11967"/>
    </source>
</evidence>
<dbReference type="GO" id="GO:0006302">
    <property type="term" value="P:double-strand break repair"/>
    <property type="evidence" value="ECO:0007669"/>
    <property type="project" value="TreeGrafter"/>
</dbReference>
<proteinExistence type="predicted"/>
<dbReference type="Gene3D" id="2.40.50.140">
    <property type="entry name" value="Nucleic acid-binding proteins"/>
    <property type="match status" value="1"/>
</dbReference>
<protein>
    <recommendedName>
        <fullName evidence="4">DNA replication/recombination mediator RecO N-terminal domain-containing protein</fullName>
    </recommendedName>
</protein>
<dbReference type="InterPro" id="IPR003717">
    <property type="entry name" value="RecO"/>
</dbReference>
<dbReference type="Pfam" id="PF11967">
    <property type="entry name" value="RecO_N"/>
    <property type="match status" value="1"/>
</dbReference>
<evidence type="ECO:0000256" key="2">
    <source>
        <dbReference type="ARBA" id="ARBA00023172"/>
    </source>
</evidence>
<accession>A0A4D4K7A2</accession>